<dbReference type="GO" id="GO:0033179">
    <property type="term" value="C:proton-transporting V-type ATPase, V0 domain"/>
    <property type="evidence" value="ECO:0007669"/>
    <property type="project" value="InterPro"/>
</dbReference>
<feature type="transmembrane region" description="Helical" evidence="9">
    <location>
        <begin position="184"/>
        <end position="209"/>
    </location>
</feature>
<feature type="transmembrane region" description="Helical" evidence="9">
    <location>
        <begin position="105"/>
        <end position="129"/>
    </location>
</feature>
<dbReference type="OrthoDB" id="1744869at2759"/>
<keyword evidence="8 9" id="KW-0472">Membrane</keyword>
<dbReference type="Proteomes" id="UP001153069">
    <property type="component" value="Unassembled WGS sequence"/>
</dbReference>
<evidence type="ECO:0000256" key="3">
    <source>
        <dbReference type="ARBA" id="ARBA00022448"/>
    </source>
</evidence>
<proteinExistence type="inferred from homology"/>
<evidence type="ECO:0000256" key="2">
    <source>
        <dbReference type="ARBA" id="ARBA00007296"/>
    </source>
</evidence>
<dbReference type="AlphaFoldDB" id="A0A9N8H8C5"/>
<dbReference type="EMBL" id="CAICTM010000164">
    <property type="protein sequence ID" value="CAB9503412.1"/>
    <property type="molecule type" value="Genomic_DNA"/>
</dbReference>
<dbReference type="GO" id="GO:0046961">
    <property type="term" value="F:proton-transporting ATPase activity, rotational mechanism"/>
    <property type="evidence" value="ECO:0007669"/>
    <property type="project" value="InterPro"/>
</dbReference>
<dbReference type="InterPro" id="IPR011555">
    <property type="entry name" value="ATPase_proteolipid_su_C_euk"/>
</dbReference>
<evidence type="ECO:0000256" key="7">
    <source>
        <dbReference type="ARBA" id="ARBA00023065"/>
    </source>
</evidence>
<feature type="domain" description="V-ATPase proteolipid subunit C-like" evidence="10">
    <location>
        <begin position="25"/>
        <end position="84"/>
    </location>
</feature>
<dbReference type="InterPro" id="IPR035921">
    <property type="entry name" value="F/V-ATP_Csub_sf"/>
</dbReference>
<keyword evidence="7 9" id="KW-0406">Ion transport</keyword>
<keyword evidence="4 9" id="KW-0812">Transmembrane</keyword>
<evidence type="ECO:0000256" key="8">
    <source>
        <dbReference type="ARBA" id="ARBA00023136"/>
    </source>
</evidence>
<keyword evidence="3 9" id="KW-0813">Transport</keyword>
<comment type="similarity">
    <text evidence="2 9">Belongs to the V-ATPase proteolipid subunit family.</text>
</comment>
<accession>A0A9N8H8C5</accession>
<keyword evidence="6 9" id="KW-1133">Transmembrane helix</keyword>
<evidence type="ECO:0000256" key="1">
    <source>
        <dbReference type="ARBA" id="ARBA00004141"/>
    </source>
</evidence>
<evidence type="ECO:0000256" key="4">
    <source>
        <dbReference type="ARBA" id="ARBA00022692"/>
    </source>
</evidence>
<organism evidence="11 12">
    <name type="scientific">Seminavis robusta</name>
    <dbReference type="NCBI Taxonomy" id="568900"/>
    <lineage>
        <taxon>Eukaryota</taxon>
        <taxon>Sar</taxon>
        <taxon>Stramenopiles</taxon>
        <taxon>Ochrophyta</taxon>
        <taxon>Bacillariophyta</taxon>
        <taxon>Bacillariophyceae</taxon>
        <taxon>Bacillariophycidae</taxon>
        <taxon>Naviculales</taxon>
        <taxon>Naviculaceae</taxon>
        <taxon>Seminavis</taxon>
    </lineage>
</organism>
<dbReference type="SUPFAM" id="SSF81333">
    <property type="entry name" value="F1F0 ATP synthase subunit C"/>
    <property type="match status" value="3"/>
</dbReference>
<dbReference type="PRINTS" id="PR00122">
    <property type="entry name" value="VACATPASE"/>
</dbReference>
<evidence type="ECO:0000259" key="10">
    <source>
        <dbReference type="Pfam" id="PF00137"/>
    </source>
</evidence>
<feature type="transmembrane region" description="Helical" evidence="9">
    <location>
        <begin position="64"/>
        <end position="85"/>
    </location>
</feature>
<evidence type="ECO:0000313" key="12">
    <source>
        <dbReference type="Proteomes" id="UP001153069"/>
    </source>
</evidence>
<sequence>MTTMLEEGAAMDAQCPSWAPSLGYMGVAAAVCLSNWGSAIGTWKSGVSIVHTGIRHPGSVMKNVIPIVMAGVIGIYGLIVGVILAQSISKPSNERENAYSTFSGLAHLAAGLCTGISGLAAGICIGVVGDYGIRAVGYRASQITLFPTQSEKEGYATVPDADGDGEGMGGGGGEISGSEDQNKLFVGMLIMLIFSEALALYGMIVALIVSQHSYSCAVN</sequence>
<reference evidence="11" key="1">
    <citation type="submission" date="2020-06" db="EMBL/GenBank/DDBJ databases">
        <authorList>
            <consortium name="Plant Systems Biology data submission"/>
        </authorList>
    </citation>
    <scope>NUCLEOTIDE SEQUENCE</scope>
    <source>
        <strain evidence="11">D6</strain>
    </source>
</reference>
<name>A0A9N8H8C5_9STRA</name>
<evidence type="ECO:0000256" key="5">
    <source>
        <dbReference type="ARBA" id="ARBA00022781"/>
    </source>
</evidence>
<dbReference type="GO" id="GO:0005774">
    <property type="term" value="C:vacuolar membrane"/>
    <property type="evidence" value="ECO:0007669"/>
    <property type="project" value="UniProtKB-SubCell"/>
</dbReference>
<dbReference type="Pfam" id="PF00137">
    <property type="entry name" value="ATP-synt_C"/>
    <property type="match status" value="2"/>
</dbReference>
<feature type="transmembrane region" description="Helical" evidence="9">
    <location>
        <begin position="22"/>
        <end position="43"/>
    </location>
</feature>
<dbReference type="CDD" id="cd18176">
    <property type="entry name" value="ATP-synt_Vo_c_ATP6C_rpt2"/>
    <property type="match status" value="1"/>
</dbReference>
<dbReference type="InterPro" id="IPR002379">
    <property type="entry name" value="ATPase_proteolipid_c-like_dom"/>
</dbReference>
<comment type="caution">
    <text evidence="11">The sequence shown here is derived from an EMBL/GenBank/DDBJ whole genome shotgun (WGS) entry which is preliminary data.</text>
</comment>
<dbReference type="InterPro" id="IPR000245">
    <property type="entry name" value="ATPase_proteolipid_csu"/>
</dbReference>
<dbReference type="PANTHER" id="PTHR10263">
    <property type="entry name" value="V-TYPE PROTON ATPASE PROTEOLIPID SUBUNIT"/>
    <property type="match status" value="1"/>
</dbReference>
<feature type="domain" description="V-ATPase proteolipid subunit C-like" evidence="10">
    <location>
        <begin position="165"/>
        <end position="208"/>
    </location>
</feature>
<keyword evidence="9" id="KW-0926">Vacuole</keyword>
<dbReference type="Gene3D" id="1.20.120.610">
    <property type="entry name" value="lithium bound rotor ring of v- atpase"/>
    <property type="match status" value="2"/>
</dbReference>
<evidence type="ECO:0000256" key="6">
    <source>
        <dbReference type="ARBA" id="ARBA00022989"/>
    </source>
</evidence>
<gene>
    <name evidence="11" type="ORF">SEMRO_165_G073750.1</name>
</gene>
<protein>
    <recommendedName>
        <fullName evidence="9">V-type proton ATPase proteolipid subunit</fullName>
    </recommendedName>
</protein>
<evidence type="ECO:0000256" key="9">
    <source>
        <dbReference type="RuleBase" id="RU363060"/>
    </source>
</evidence>
<comment type="subcellular location">
    <subcellularLocation>
        <location evidence="1">Membrane</location>
        <topology evidence="1">Multi-pass membrane protein</topology>
    </subcellularLocation>
    <subcellularLocation>
        <location evidence="9">Vacuole membrane</location>
        <topology evidence="9">Multi-pass membrane protein</topology>
    </subcellularLocation>
</comment>
<keyword evidence="12" id="KW-1185">Reference proteome</keyword>
<dbReference type="CDD" id="cd18175">
    <property type="entry name" value="ATP-synt_Vo_c_ATP6C_rpt1"/>
    <property type="match status" value="1"/>
</dbReference>
<keyword evidence="5 9" id="KW-0375">Hydrogen ion transport</keyword>
<dbReference type="NCBIfam" id="TIGR01100">
    <property type="entry name" value="V_ATP_synt_C"/>
    <property type="match status" value="1"/>
</dbReference>
<evidence type="ECO:0000313" key="11">
    <source>
        <dbReference type="EMBL" id="CAB9503412.1"/>
    </source>
</evidence>